<accession>A0A1S9ZML1</accession>
<name>A0A1S9ZML1_9GAMM</name>
<protein>
    <submittedName>
        <fullName evidence="1">Uncharacterized protein</fullName>
    </submittedName>
</protein>
<reference evidence="1 2" key="1">
    <citation type="submission" date="2017-02" db="EMBL/GenBank/DDBJ databases">
        <title>Draft genome sequence of Moraxella canis CCUG 8415A type strain.</title>
        <authorList>
            <person name="Engstrom-Jakobsson H."/>
            <person name="Salva-Serra F."/>
            <person name="Thorell K."/>
            <person name="Gonzales-Siles L."/>
            <person name="Karlsson R."/>
            <person name="Boulund F."/>
            <person name="Engstrand L."/>
            <person name="Moore E."/>
        </authorList>
    </citation>
    <scope>NUCLEOTIDE SEQUENCE [LARGE SCALE GENOMIC DNA]</scope>
    <source>
        <strain evidence="1 2">CCUG 8415A</strain>
    </source>
</reference>
<dbReference type="EMBL" id="MUXT01000003">
    <property type="protein sequence ID" value="OOR84785.1"/>
    <property type="molecule type" value="Genomic_DNA"/>
</dbReference>
<dbReference type="AlphaFoldDB" id="A0A1S9ZML1"/>
<proteinExistence type="predicted"/>
<gene>
    <name evidence="1" type="ORF">B0180_02335</name>
</gene>
<sequence>MIEIAIKYMTIQKPIKDLPTRIFDAFCEGILDTAVFYSSDDVYLYRLDEYKQVLERLSKDTDIHVIYYDFADVQASIYQHFLTHMIAAVCPNQADSCYSLRVVFEQIISGNQRYLLILDNVECLYQPSNLQSPETKDFIGSLRTCLDVYRINIRTAMFCRDTVNLRKLYHDYREPFYRFGYLQEVGR</sequence>
<evidence type="ECO:0000313" key="2">
    <source>
        <dbReference type="Proteomes" id="UP000190322"/>
    </source>
</evidence>
<evidence type="ECO:0000313" key="1">
    <source>
        <dbReference type="EMBL" id="OOR84785.1"/>
    </source>
</evidence>
<organism evidence="1 2">
    <name type="scientific">Moraxella canis</name>
    <dbReference type="NCBI Taxonomy" id="90239"/>
    <lineage>
        <taxon>Bacteria</taxon>
        <taxon>Pseudomonadati</taxon>
        <taxon>Pseudomonadota</taxon>
        <taxon>Gammaproteobacteria</taxon>
        <taxon>Moraxellales</taxon>
        <taxon>Moraxellaceae</taxon>
        <taxon>Moraxella</taxon>
    </lineage>
</organism>
<dbReference type="Proteomes" id="UP000190322">
    <property type="component" value="Unassembled WGS sequence"/>
</dbReference>
<comment type="caution">
    <text evidence="1">The sequence shown here is derived from an EMBL/GenBank/DDBJ whole genome shotgun (WGS) entry which is preliminary data.</text>
</comment>